<feature type="region of interest" description="Disordered" evidence="1">
    <location>
        <begin position="87"/>
        <end position="132"/>
    </location>
</feature>
<feature type="compositionally biased region" description="Acidic residues" evidence="1">
    <location>
        <begin position="87"/>
        <end position="100"/>
    </location>
</feature>
<proteinExistence type="predicted"/>
<dbReference type="RefSeq" id="WP_073198674.1">
    <property type="nucleotide sequence ID" value="NZ_FRBN01000015.1"/>
</dbReference>
<evidence type="ECO:0000259" key="3">
    <source>
        <dbReference type="Pfam" id="PF13670"/>
    </source>
</evidence>
<dbReference type="AlphaFoldDB" id="A0A1M7AV84"/>
<name>A0A1M7AV84_9RHOB</name>
<organism evidence="4 5">
    <name type="scientific">Roseovarius marisflavi</name>
    <dbReference type="NCBI Taxonomy" id="1054996"/>
    <lineage>
        <taxon>Bacteria</taxon>
        <taxon>Pseudomonadati</taxon>
        <taxon>Pseudomonadota</taxon>
        <taxon>Alphaproteobacteria</taxon>
        <taxon>Rhodobacterales</taxon>
        <taxon>Roseobacteraceae</taxon>
        <taxon>Roseovarius</taxon>
    </lineage>
</organism>
<keyword evidence="2" id="KW-0732">Signal</keyword>
<evidence type="ECO:0000313" key="5">
    <source>
        <dbReference type="Proteomes" id="UP000184191"/>
    </source>
</evidence>
<gene>
    <name evidence="4" type="ORF">SAMN05444414_11524</name>
</gene>
<dbReference type="Gene3D" id="3.10.450.40">
    <property type="match status" value="1"/>
</dbReference>
<dbReference type="STRING" id="1054996.SAMN05444414_11524"/>
<protein>
    <recommendedName>
        <fullName evidence="3">PepSY domain-containing protein</fullName>
    </recommendedName>
</protein>
<reference evidence="5" key="1">
    <citation type="submission" date="2016-11" db="EMBL/GenBank/DDBJ databases">
        <authorList>
            <person name="Varghese N."/>
            <person name="Submissions S."/>
        </authorList>
    </citation>
    <scope>NUCLEOTIDE SEQUENCE [LARGE SCALE GENOMIC DNA]</scope>
    <source>
        <strain evidence="5">DSM 29327</strain>
    </source>
</reference>
<evidence type="ECO:0000256" key="1">
    <source>
        <dbReference type="SAM" id="MobiDB-lite"/>
    </source>
</evidence>
<dbReference type="Pfam" id="PF13670">
    <property type="entry name" value="PepSY_2"/>
    <property type="match status" value="1"/>
</dbReference>
<evidence type="ECO:0000313" key="4">
    <source>
        <dbReference type="EMBL" id="SHL46624.1"/>
    </source>
</evidence>
<feature type="domain" description="PepSY" evidence="3">
    <location>
        <begin position="7"/>
        <end position="87"/>
    </location>
</feature>
<sequence>MKKYLIATTFLAGIAAAGVALADDDDCNVAMSNWQPREAVKAMAEAQGWSVRRIKTDDGCYEIDGRDAQGREIEVKVDPGTLAIVEIEYEDDDDDDDDDDYGKSRKNAAPAGSVAPPDNGLFTPGSKPVVKQ</sequence>
<dbReference type="Proteomes" id="UP000184191">
    <property type="component" value="Unassembled WGS sequence"/>
</dbReference>
<accession>A0A1M7AV84</accession>
<feature type="signal peptide" evidence="2">
    <location>
        <begin position="1"/>
        <end position="22"/>
    </location>
</feature>
<keyword evidence="5" id="KW-1185">Reference proteome</keyword>
<feature type="chain" id="PRO_5012319543" description="PepSY domain-containing protein" evidence="2">
    <location>
        <begin position="23"/>
        <end position="132"/>
    </location>
</feature>
<dbReference type="InterPro" id="IPR025711">
    <property type="entry name" value="PepSY"/>
</dbReference>
<evidence type="ECO:0000256" key="2">
    <source>
        <dbReference type="SAM" id="SignalP"/>
    </source>
</evidence>
<dbReference type="EMBL" id="FRBN01000015">
    <property type="protein sequence ID" value="SHL46624.1"/>
    <property type="molecule type" value="Genomic_DNA"/>
</dbReference>